<evidence type="ECO:0000256" key="1">
    <source>
        <dbReference type="SAM" id="MobiDB-lite"/>
    </source>
</evidence>
<dbReference type="Pfam" id="PF17948">
    <property type="entry name" value="DnaT"/>
    <property type="match status" value="3"/>
</dbReference>
<dbReference type="KEGG" id="kim:G3T16_12630"/>
<name>A0A6C0U2H7_9GAMM</name>
<feature type="domain" description="DnaT DNA-binding" evidence="2">
    <location>
        <begin position="146"/>
        <end position="209"/>
    </location>
</feature>
<gene>
    <name evidence="3" type="ORF">G3T16_12630</name>
</gene>
<protein>
    <recommendedName>
        <fullName evidence="2">DnaT DNA-binding domain-containing protein</fullName>
    </recommendedName>
</protein>
<evidence type="ECO:0000259" key="2">
    <source>
        <dbReference type="Pfam" id="PF17948"/>
    </source>
</evidence>
<dbReference type="AlphaFoldDB" id="A0A6C0U2H7"/>
<reference evidence="3 4" key="1">
    <citation type="submission" date="2020-02" db="EMBL/GenBank/DDBJ databases">
        <title>Genome sequencing for Kineobactrum sp. M2.</title>
        <authorList>
            <person name="Park S.-J."/>
        </authorList>
    </citation>
    <scope>NUCLEOTIDE SEQUENCE [LARGE SCALE GENOMIC DNA]</scope>
    <source>
        <strain evidence="3 4">M2</strain>
    </source>
</reference>
<feature type="domain" description="DnaT DNA-binding" evidence="2">
    <location>
        <begin position="221"/>
        <end position="287"/>
    </location>
</feature>
<feature type="domain" description="DnaT DNA-binding" evidence="2">
    <location>
        <begin position="295"/>
        <end position="358"/>
    </location>
</feature>
<dbReference type="InterPro" id="IPR040480">
    <property type="entry name" value="DnaT_DNA_bind"/>
</dbReference>
<evidence type="ECO:0000313" key="3">
    <source>
        <dbReference type="EMBL" id="QIB66128.1"/>
    </source>
</evidence>
<dbReference type="RefSeq" id="WP_163495563.1">
    <property type="nucleotide sequence ID" value="NZ_CP048711.1"/>
</dbReference>
<evidence type="ECO:0000313" key="4">
    <source>
        <dbReference type="Proteomes" id="UP000477680"/>
    </source>
</evidence>
<feature type="region of interest" description="Disordered" evidence="1">
    <location>
        <begin position="111"/>
        <end position="150"/>
    </location>
</feature>
<accession>A0A6C0U2H7</accession>
<proteinExistence type="predicted"/>
<dbReference type="Proteomes" id="UP000477680">
    <property type="component" value="Chromosome"/>
</dbReference>
<feature type="region of interest" description="Disordered" evidence="1">
    <location>
        <begin position="359"/>
        <end position="394"/>
    </location>
</feature>
<organism evidence="3 4">
    <name type="scientific">Kineobactrum salinum</name>
    <dbReference type="NCBI Taxonomy" id="2708301"/>
    <lineage>
        <taxon>Bacteria</taxon>
        <taxon>Pseudomonadati</taxon>
        <taxon>Pseudomonadota</taxon>
        <taxon>Gammaproteobacteria</taxon>
        <taxon>Cellvibrionales</taxon>
        <taxon>Halieaceae</taxon>
        <taxon>Kineobactrum</taxon>
    </lineage>
</organism>
<dbReference type="Gene3D" id="1.10.8.1180">
    <property type="match status" value="3"/>
</dbReference>
<feature type="compositionally biased region" description="Basic and acidic residues" evidence="1">
    <location>
        <begin position="111"/>
        <end position="122"/>
    </location>
</feature>
<dbReference type="EMBL" id="CP048711">
    <property type="protein sequence ID" value="QIB66128.1"/>
    <property type="molecule type" value="Genomic_DNA"/>
</dbReference>
<sequence>MSNSSLMPEQQLVFSPSLAATIGLEEAILLQQLGGLFAHRAARHRDGFAWLAVERDQLLHSLPFWNAGDLQRIVRSLADKGVILVEAAATGGPGNHRLVFALNEARPKAGAVEREAAQELPRRQYGPASQRPQPAPPAARPGAGQLPPNWSPSEDMVQLLALNHNIPRQFTLDQLEDFIFYWRERGEAHHAWENKFRQHVIGNWRRQQQLEAEAFRIEHTQELDNHWRPSRDAVEIMLRSGVELDFIDEAVPEFILYWRERGTVPRELNSKFIQHIRIQWAKYTSSMEHSTEPRRIDEDWQPSADVFDILRLSHIDEQFARTLLPEFIVYWRDSNQAHTSWNSKFLQHVKFHWAKQHSIKQAGHSHEGQQGSHSTGRTRDRSLEEDLSDTSWAD</sequence>
<keyword evidence="4" id="KW-1185">Reference proteome</keyword>